<proteinExistence type="predicted"/>
<name>A0A923E9J2_CLOTT</name>
<protein>
    <recommendedName>
        <fullName evidence="3">SprT-like domain-containing protein</fullName>
    </recommendedName>
</protein>
<reference evidence="1 2" key="1">
    <citation type="submission" date="2020-04" db="EMBL/GenBank/DDBJ databases">
        <title>Genomic insights into acetone-butanol-ethanol (ABE) fermentation by sequencing solventogenic clostridia strains.</title>
        <authorList>
            <person name="Brown S."/>
        </authorList>
    </citation>
    <scope>NUCLEOTIDE SEQUENCE [LARGE SCALE GENOMIC DNA]</scope>
    <source>
        <strain evidence="1 2">DJ011</strain>
    </source>
</reference>
<dbReference type="RefSeq" id="WP_035152538.1">
    <property type="nucleotide sequence ID" value="NZ_JAAZWO010000020.1"/>
</dbReference>
<dbReference type="Proteomes" id="UP000563151">
    <property type="component" value="Unassembled WGS sequence"/>
</dbReference>
<accession>A0A923E9J2</accession>
<comment type="caution">
    <text evidence="1">The sequence shown here is derived from an EMBL/GenBank/DDBJ whole genome shotgun (WGS) entry which is preliminary data.</text>
</comment>
<organism evidence="1 2">
    <name type="scientific">Clostridium tetanomorphum</name>
    <dbReference type="NCBI Taxonomy" id="1553"/>
    <lineage>
        <taxon>Bacteria</taxon>
        <taxon>Bacillati</taxon>
        <taxon>Bacillota</taxon>
        <taxon>Clostridia</taxon>
        <taxon>Eubacteriales</taxon>
        <taxon>Clostridiaceae</taxon>
        <taxon>Clostridium</taxon>
    </lineage>
</organism>
<evidence type="ECO:0000313" key="2">
    <source>
        <dbReference type="Proteomes" id="UP000563151"/>
    </source>
</evidence>
<gene>
    <name evidence="1" type="ORF">HGG79_14480</name>
</gene>
<sequence length="287" mass="33594">MSLKNYGEAEIQEDLNKLLLKVQKELKKKMFPRKHIKLLWRDVNIGLKKLDETILGTYETIKDKDNELKIHHKININNWVYDEYKNGLYGIGIEKRYCKRRLKNTIAHELIHAYVYEKYEWLGDEYGFHRDGSPVFLSILVFLNIPSGHAAMKAFKHTDIYKKVKEYVSFKSLEIYLIHLTCEYEKKFRDLETIILQDENKVYINNFTFSAGGTTGLKGEVTNTAIIKGCMSKANIFTVGANTDINKLNDLVLSKVNRNVFETKHVMMYCETIGDKKNKYRLQSMNI</sequence>
<evidence type="ECO:0008006" key="3">
    <source>
        <dbReference type="Google" id="ProtNLM"/>
    </source>
</evidence>
<dbReference type="EMBL" id="JAAZWO010000020">
    <property type="protein sequence ID" value="MBC2398970.1"/>
    <property type="molecule type" value="Genomic_DNA"/>
</dbReference>
<keyword evidence="2" id="KW-1185">Reference proteome</keyword>
<evidence type="ECO:0000313" key="1">
    <source>
        <dbReference type="EMBL" id="MBC2398970.1"/>
    </source>
</evidence>
<dbReference type="AlphaFoldDB" id="A0A923E9J2"/>